<comment type="caution">
    <text evidence="1">The sequence shown here is derived from an EMBL/GenBank/DDBJ whole genome shotgun (WGS) entry which is preliminary data.</text>
</comment>
<dbReference type="PATRIC" id="fig|1121022.4.peg.4838"/>
<name>V4NF52_9CAUL</name>
<dbReference type="EMBL" id="AWGB01000167">
    <property type="protein sequence ID" value="ESQ74701.1"/>
    <property type="molecule type" value="Genomic_DNA"/>
</dbReference>
<gene>
    <name evidence="1" type="ORF">ABENE_23660</name>
</gene>
<dbReference type="RefSeq" id="WP_023447569.1">
    <property type="nucleotide sequence ID" value="NZ_AWGB01000167.1"/>
</dbReference>
<organism evidence="1 2">
    <name type="scientific">Asticcacaulis benevestitus DSM 16100 = ATCC BAA-896</name>
    <dbReference type="NCBI Taxonomy" id="1121022"/>
    <lineage>
        <taxon>Bacteria</taxon>
        <taxon>Pseudomonadati</taxon>
        <taxon>Pseudomonadota</taxon>
        <taxon>Alphaproteobacteria</taxon>
        <taxon>Caulobacterales</taxon>
        <taxon>Caulobacteraceae</taxon>
        <taxon>Asticcacaulis</taxon>
    </lineage>
</organism>
<evidence type="ECO:0000313" key="2">
    <source>
        <dbReference type="Proteomes" id="UP000017837"/>
    </source>
</evidence>
<feature type="non-terminal residue" evidence="1">
    <location>
        <position position="1"/>
    </location>
</feature>
<dbReference type="eggNOG" id="ENOG50337X4">
    <property type="taxonomic scope" value="Bacteria"/>
</dbReference>
<dbReference type="InterPro" id="IPR015947">
    <property type="entry name" value="PUA-like_sf"/>
</dbReference>
<proteinExistence type="predicted"/>
<dbReference type="Gene3D" id="2.30.130.30">
    <property type="entry name" value="Hypothetical protein"/>
    <property type="match status" value="1"/>
</dbReference>
<accession>V4NF52</accession>
<dbReference type="SUPFAM" id="SSF88697">
    <property type="entry name" value="PUA domain-like"/>
    <property type="match status" value="1"/>
</dbReference>
<protein>
    <recommendedName>
        <fullName evidence="3">ASCH domain-containing protein</fullName>
    </recommendedName>
</protein>
<evidence type="ECO:0000313" key="1">
    <source>
        <dbReference type="EMBL" id="ESQ74701.1"/>
    </source>
</evidence>
<sequence>VTRFIMKFQALSILKPAVINILDGKKVFEIRSWTPPTIPLYNVVLVQNEKYLVSPEDEDDGLAMAIVDFTSVSPWTKEIFLKQKISTTMNKQWMPGYFLWRIENVRKIDKPKLCRAKKGIYFLDLELN</sequence>
<reference evidence="1 2" key="1">
    <citation type="journal article" date="2014" name="Nature">
        <title>Sequential evolution of bacterial morphology by co-option of a developmental regulator.</title>
        <authorList>
            <person name="Jiang C."/>
            <person name="Brown P.J."/>
            <person name="Ducret A."/>
            <person name="Brun Y.V."/>
        </authorList>
    </citation>
    <scope>NUCLEOTIDE SEQUENCE [LARGE SCALE GENOMIC DNA]</scope>
    <source>
        <strain evidence="1 2">DSM 16100</strain>
    </source>
</reference>
<dbReference type="Proteomes" id="UP000017837">
    <property type="component" value="Unassembled WGS sequence"/>
</dbReference>
<dbReference type="AlphaFoldDB" id="V4NF52"/>
<evidence type="ECO:0008006" key="3">
    <source>
        <dbReference type="Google" id="ProtNLM"/>
    </source>
</evidence>
<keyword evidence="2" id="KW-1185">Reference proteome</keyword>